<dbReference type="GO" id="GO:0015940">
    <property type="term" value="P:pantothenate biosynthetic process"/>
    <property type="evidence" value="ECO:0007669"/>
    <property type="project" value="InterPro"/>
</dbReference>
<accession>A0A382DM94</accession>
<dbReference type="InterPro" id="IPR015813">
    <property type="entry name" value="Pyrv/PenolPyrv_kinase-like_dom"/>
</dbReference>
<gene>
    <name evidence="5" type="ORF">METZ01_LOCUS191607</name>
</gene>
<evidence type="ECO:0000256" key="3">
    <source>
        <dbReference type="ARBA" id="ARBA00022679"/>
    </source>
</evidence>
<keyword evidence="4" id="KW-0175">Coiled coil</keyword>
<dbReference type="Gene3D" id="3.20.20.60">
    <property type="entry name" value="Phosphoenolpyruvate-binding domains"/>
    <property type="match status" value="1"/>
</dbReference>
<dbReference type="SUPFAM" id="SSF51621">
    <property type="entry name" value="Phosphoenolpyruvate/pyruvate domain"/>
    <property type="match status" value="1"/>
</dbReference>
<feature type="coiled-coil region" evidence="4">
    <location>
        <begin position="222"/>
        <end position="283"/>
    </location>
</feature>
<reference evidence="5" key="1">
    <citation type="submission" date="2018-05" db="EMBL/GenBank/DDBJ databases">
        <authorList>
            <person name="Lanie J.A."/>
            <person name="Ng W.-L."/>
            <person name="Kazmierczak K.M."/>
            <person name="Andrzejewski T.M."/>
            <person name="Davidsen T.M."/>
            <person name="Wayne K.J."/>
            <person name="Tettelin H."/>
            <person name="Glass J.I."/>
            <person name="Rusch D."/>
            <person name="Podicherti R."/>
            <person name="Tsui H.-C.T."/>
            <person name="Winkler M.E."/>
        </authorList>
    </citation>
    <scope>NUCLEOTIDE SEQUENCE</scope>
</reference>
<dbReference type="GO" id="GO:0003864">
    <property type="term" value="F:3-methyl-2-oxobutanoate hydroxymethyltransferase activity"/>
    <property type="evidence" value="ECO:0007669"/>
    <property type="project" value="UniProtKB-EC"/>
</dbReference>
<comment type="similarity">
    <text evidence="1">Belongs to the PanB family.</text>
</comment>
<protein>
    <recommendedName>
        <fullName evidence="2">3-methyl-2-oxobutanoate hydroxymethyltransferase</fullName>
        <ecNumber evidence="2">2.1.2.11</ecNumber>
    </recommendedName>
</protein>
<dbReference type="EMBL" id="UINC01039777">
    <property type="protein sequence ID" value="SVB38753.1"/>
    <property type="molecule type" value="Genomic_DNA"/>
</dbReference>
<dbReference type="InterPro" id="IPR003700">
    <property type="entry name" value="Pantoate_hydroxy_MeTrfase"/>
</dbReference>
<evidence type="ECO:0000313" key="5">
    <source>
        <dbReference type="EMBL" id="SVB38753.1"/>
    </source>
</evidence>
<proteinExistence type="inferred from homology"/>
<dbReference type="PANTHER" id="PTHR20881">
    <property type="entry name" value="3-METHYL-2-OXOBUTANOATE HYDROXYMETHYLTRANSFERASE"/>
    <property type="match status" value="1"/>
</dbReference>
<dbReference type="AlphaFoldDB" id="A0A382DM94"/>
<evidence type="ECO:0000256" key="1">
    <source>
        <dbReference type="ARBA" id="ARBA00008676"/>
    </source>
</evidence>
<evidence type="ECO:0000256" key="4">
    <source>
        <dbReference type="SAM" id="Coils"/>
    </source>
</evidence>
<keyword evidence="3" id="KW-0808">Transferase</keyword>
<dbReference type="Pfam" id="PF02548">
    <property type="entry name" value="Pantoate_transf"/>
    <property type="match status" value="1"/>
</dbReference>
<dbReference type="InterPro" id="IPR040442">
    <property type="entry name" value="Pyrv_kinase-like_dom_sf"/>
</dbReference>
<evidence type="ECO:0000256" key="2">
    <source>
        <dbReference type="ARBA" id="ARBA00012618"/>
    </source>
</evidence>
<feature type="non-terminal residue" evidence="5">
    <location>
        <position position="1"/>
    </location>
</feature>
<name>A0A382DM94_9ZZZZ</name>
<dbReference type="GO" id="GO:0000287">
    <property type="term" value="F:magnesium ion binding"/>
    <property type="evidence" value="ECO:0007669"/>
    <property type="project" value="TreeGrafter"/>
</dbReference>
<dbReference type="EC" id="2.1.2.11" evidence="2"/>
<dbReference type="PANTHER" id="PTHR20881:SF0">
    <property type="entry name" value="3-METHYL-2-OXOBUTANOATE HYDROXYMETHYLTRANSFERASE"/>
    <property type="match status" value="1"/>
</dbReference>
<organism evidence="5">
    <name type="scientific">marine metagenome</name>
    <dbReference type="NCBI Taxonomy" id="408172"/>
    <lineage>
        <taxon>unclassified sequences</taxon>
        <taxon>metagenomes</taxon>
        <taxon>ecological metagenomes</taxon>
    </lineage>
</organism>
<sequence length="286" mass="32088">VSKKLKKVFSINLESGLRNFTVKDLIEIKGRTKLSQILVSNVKEAEAAEEAGVDLILARADENFRSIRLAAQKTFITAAIPFIKFSSKESIVKKALEVVELGADSIHCGSWNINFMKYLNDFKIPFQGHAGLVPRLSTWIGGLRAFGKNATEAIQLYKNIKEIESSGAWGIELECVPEDLVGELTSKTTMLTISIGSGKKADAQFLFAEDILGQSTINFPRHAKMYRNLKKLEENMQKDRVNAFKEFTGDVKNLKFPQKKHSININNSELNQFKENLRKLSSKDDC</sequence>